<dbReference type="CDD" id="cd03220">
    <property type="entry name" value="ABC_KpsT_Wzt"/>
    <property type="match status" value="1"/>
</dbReference>
<dbReference type="EMBL" id="JACXSS010000001">
    <property type="protein sequence ID" value="MBD9355767.1"/>
    <property type="molecule type" value="Genomic_DNA"/>
</dbReference>
<proteinExistence type="inferred from homology"/>
<dbReference type="CDD" id="cd10147">
    <property type="entry name" value="Wzt_C-like"/>
    <property type="match status" value="1"/>
</dbReference>
<keyword evidence="7" id="KW-1185">Reference proteome</keyword>
<gene>
    <name evidence="6" type="ORF">IE877_07710</name>
</gene>
<comment type="similarity">
    <text evidence="1">Belongs to the ABC transporter superfamily.</text>
</comment>
<keyword evidence="2" id="KW-0813">Transport</keyword>
<dbReference type="PROSITE" id="PS50893">
    <property type="entry name" value="ABC_TRANSPORTER_2"/>
    <property type="match status" value="1"/>
</dbReference>
<dbReference type="InterPro" id="IPR015860">
    <property type="entry name" value="ABC_transpr_TagH-like"/>
</dbReference>
<evidence type="ECO:0000313" key="6">
    <source>
        <dbReference type="EMBL" id="MBD9355767.1"/>
    </source>
</evidence>
<dbReference type="SUPFAM" id="SSF52540">
    <property type="entry name" value="P-loop containing nucleoside triphosphate hydrolases"/>
    <property type="match status" value="1"/>
</dbReference>
<evidence type="ECO:0000313" key="7">
    <source>
        <dbReference type="Proteomes" id="UP000652176"/>
    </source>
</evidence>
<keyword evidence="4 6" id="KW-0067">ATP-binding</keyword>
<sequence>MAIIEVNHLTKEYHLGSLTSLKETALNTLRRLSFQSIKERERFKALNDVNFHIEEGEVVGIIGHNGAGKSTLLKHLANISKPTKGEVIVRGSVAPLIEVGAGVNPELTGRENIFLNGAILGIPKRIIQQKLDEIIDFSELEQFIDTPVKRYSSGMTVKLGFSIATSMDADILIIDEVLAVGDLAFQRKCFDRMEDMINRQGRTVLLVSHNIRQVERICSRTILLDHGKIIIDGSPKDVCNAFYELSDKQIHEAKISSKQARIETSGDIELDSIEILDINEQPISSIKYLQDIEFKITYRINKTLPEPIFGVGVHTTDFFYLTTSQSLDQLQLGKLVPGKYILSYKVSSFPFLPGIYSLRLGVALAGSYQPVFYSENTLPLQVVANDINRAILSPQDEGFIALSGQWDLTPHDQNTLNFQT</sequence>
<name>A0ABR9CXZ7_9GAMM</name>
<dbReference type="InterPro" id="IPR027417">
    <property type="entry name" value="P-loop_NTPase"/>
</dbReference>
<evidence type="ECO:0000256" key="4">
    <source>
        <dbReference type="ARBA" id="ARBA00022840"/>
    </source>
</evidence>
<evidence type="ECO:0000256" key="3">
    <source>
        <dbReference type="ARBA" id="ARBA00022741"/>
    </source>
</evidence>
<dbReference type="Gene3D" id="2.70.50.60">
    <property type="entry name" value="abc- transporter (atp binding component) like domain"/>
    <property type="match status" value="1"/>
</dbReference>
<dbReference type="SMART" id="SM00382">
    <property type="entry name" value="AAA"/>
    <property type="match status" value="1"/>
</dbReference>
<reference evidence="6 7" key="1">
    <citation type="submission" date="2020-09" db="EMBL/GenBank/DDBJ databases">
        <title>Methylomonas albis sp. nov. and Methylomonas fluvii sp. nov.: Two cold-adapted methanotrophs from the River Elbe and an amended description of Methylovulum psychrotolerans strain Eb1.</title>
        <authorList>
            <person name="Bussmann I.K."/>
            <person name="Klings K.-W."/>
            <person name="Warnstedt J."/>
            <person name="Hoppert M."/>
            <person name="Saborowski A."/>
            <person name="Horn F."/>
            <person name="Liebner S."/>
        </authorList>
    </citation>
    <scope>NUCLEOTIDE SEQUENCE [LARGE SCALE GENOMIC DNA]</scope>
    <source>
        <strain evidence="6 7">EbA</strain>
    </source>
</reference>
<dbReference type="GO" id="GO:0005524">
    <property type="term" value="F:ATP binding"/>
    <property type="evidence" value="ECO:0007669"/>
    <property type="project" value="UniProtKB-KW"/>
</dbReference>
<evidence type="ECO:0000256" key="2">
    <source>
        <dbReference type="ARBA" id="ARBA00022448"/>
    </source>
</evidence>
<organism evidence="6 7">
    <name type="scientific">Methylomonas albis</name>
    <dbReference type="NCBI Taxonomy" id="1854563"/>
    <lineage>
        <taxon>Bacteria</taxon>
        <taxon>Pseudomonadati</taxon>
        <taxon>Pseudomonadota</taxon>
        <taxon>Gammaproteobacteria</taxon>
        <taxon>Methylococcales</taxon>
        <taxon>Methylococcaceae</taxon>
        <taxon>Methylomonas</taxon>
    </lineage>
</organism>
<evidence type="ECO:0000259" key="5">
    <source>
        <dbReference type="PROSITE" id="PS50893"/>
    </source>
</evidence>
<dbReference type="InterPro" id="IPR029439">
    <property type="entry name" value="Wzt_C"/>
</dbReference>
<dbReference type="Pfam" id="PF00005">
    <property type="entry name" value="ABC_tran"/>
    <property type="match status" value="1"/>
</dbReference>
<dbReference type="InterPro" id="IPR003593">
    <property type="entry name" value="AAA+_ATPase"/>
</dbReference>
<evidence type="ECO:0000256" key="1">
    <source>
        <dbReference type="ARBA" id="ARBA00005417"/>
    </source>
</evidence>
<dbReference type="Gene3D" id="3.40.50.300">
    <property type="entry name" value="P-loop containing nucleotide triphosphate hydrolases"/>
    <property type="match status" value="1"/>
</dbReference>
<feature type="domain" description="ABC transporter" evidence="5">
    <location>
        <begin position="29"/>
        <end position="251"/>
    </location>
</feature>
<dbReference type="Pfam" id="PF14524">
    <property type="entry name" value="Wzt_C"/>
    <property type="match status" value="1"/>
</dbReference>
<dbReference type="InterPro" id="IPR003439">
    <property type="entry name" value="ABC_transporter-like_ATP-bd"/>
</dbReference>
<dbReference type="PANTHER" id="PTHR46743:SF2">
    <property type="entry name" value="TEICHOIC ACIDS EXPORT ATP-BINDING PROTEIN TAGH"/>
    <property type="match status" value="1"/>
</dbReference>
<protein>
    <submittedName>
        <fullName evidence="6">ABC transporter ATP-binding protein</fullName>
    </submittedName>
</protein>
<dbReference type="Proteomes" id="UP000652176">
    <property type="component" value="Unassembled WGS sequence"/>
</dbReference>
<comment type="caution">
    <text evidence="6">The sequence shown here is derived from an EMBL/GenBank/DDBJ whole genome shotgun (WGS) entry which is preliminary data.</text>
</comment>
<dbReference type="InterPro" id="IPR050683">
    <property type="entry name" value="Bact_Polysacc_Export_ATP-bd"/>
</dbReference>
<dbReference type="PANTHER" id="PTHR46743">
    <property type="entry name" value="TEICHOIC ACIDS EXPORT ATP-BINDING PROTEIN TAGH"/>
    <property type="match status" value="1"/>
</dbReference>
<accession>A0ABR9CXZ7</accession>
<keyword evidence="3" id="KW-0547">Nucleotide-binding</keyword>